<dbReference type="PANTHER" id="PTHR12903">
    <property type="entry name" value="MITOCHONDRIAL RIBOSOMAL PROTEIN L24"/>
    <property type="match status" value="1"/>
</dbReference>
<dbReference type="GO" id="GO:0019843">
    <property type="term" value="F:rRNA binding"/>
    <property type="evidence" value="ECO:0007669"/>
    <property type="project" value="UniProtKB-UniRule"/>
</dbReference>
<evidence type="ECO:0000256" key="3">
    <source>
        <dbReference type="ARBA" id="ARBA00011838"/>
    </source>
</evidence>
<evidence type="ECO:0000256" key="4">
    <source>
        <dbReference type="ARBA" id="ARBA00022730"/>
    </source>
</evidence>
<proteinExistence type="inferred from homology"/>
<evidence type="ECO:0000256" key="7">
    <source>
        <dbReference type="ARBA" id="ARBA00023274"/>
    </source>
</evidence>
<dbReference type="FunFam" id="2.30.30.30:FF:000004">
    <property type="entry name" value="50S ribosomal protein L24"/>
    <property type="match status" value="1"/>
</dbReference>
<keyword evidence="14" id="KW-1185">Reference proteome</keyword>
<evidence type="ECO:0000256" key="10">
    <source>
        <dbReference type="HAMAP-Rule" id="MF_01326"/>
    </source>
</evidence>
<feature type="domain" description="KOW" evidence="12">
    <location>
        <begin position="2"/>
        <end position="29"/>
    </location>
</feature>
<dbReference type="SUPFAM" id="SSF50104">
    <property type="entry name" value="Translation proteins SH3-like domain"/>
    <property type="match status" value="1"/>
</dbReference>
<dbReference type="GO" id="GO:0006412">
    <property type="term" value="P:translation"/>
    <property type="evidence" value="ECO:0007669"/>
    <property type="project" value="UniProtKB-UniRule"/>
</dbReference>
<dbReference type="PROSITE" id="PS01108">
    <property type="entry name" value="RIBOSOMAL_L24"/>
    <property type="match status" value="1"/>
</dbReference>
<protein>
    <recommendedName>
        <fullName evidence="8 10">Large ribosomal subunit protein uL24</fullName>
    </recommendedName>
</protein>
<evidence type="ECO:0000313" key="14">
    <source>
        <dbReference type="Proteomes" id="UP000193435"/>
    </source>
</evidence>
<dbReference type="NCBIfam" id="TIGR01079">
    <property type="entry name" value="rplX_bact"/>
    <property type="match status" value="1"/>
</dbReference>
<evidence type="ECO:0000256" key="11">
    <source>
        <dbReference type="RuleBase" id="RU003477"/>
    </source>
</evidence>
<dbReference type="CDD" id="cd06089">
    <property type="entry name" value="KOW_RPL26"/>
    <property type="match status" value="1"/>
</dbReference>
<dbReference type="InterPro" id="IPR008991">
    <property type="entry name" value="Translation_prot_SH3-like_sf"/>
</dbReference>
<dbReference type="Pfam" id="PF00467">
    <property type="entry name" value="KOW"/>
    <property type="match status" value="1"/>
</dbReference>
<evidence type="ECO:0000256" key="6">
    <source>
        <dbReference type="ARBA" id="ARBA00022980"/>
    </source>
</evidence>
<dbReference type="STRING" id="1073423.SAMN04488700_0755"/>
<accession>A0A1X7MUR7</accession>
<evidence type="ECO:0000256" key="8">
    <source>
        <dbReference type="ARBA" id="ARBA00035206"/>
    </source>
</evidence>
<reference evidence="13 14" key="1">
    <citation type="submission" date="2017-04" db="EMBL/GenBank/DDBJ databases">
        <authorList>
            <person name="Afonso C.L."/>
            <person name="Miller P.J."/>
            <person name="Scott M.A."/>
            <person name="Spackman E."/>
            <person name="Goraichik I."/>
            <person name="Dimitrov K.M."/>
            <person name="Suarez D.L."/>
            <person name="Swayne D.E."/>
        </authorList>
    </citation>
    <scope>NUCLEOTIDE SEQUENCE [LARGE SCALE GENOMIC DNA]</scope>
    <source>
        <strain evidence="13 14">LMG26642</strain>
    </source>
</reference>
<evidence type="ECO:0000256" key="5">
    <source>
        <dbReference type="ARBA" id="ARBA00022884"/>
    </source>
</evidence>
<dbReference type="InterPro" id="IPR057264">
    <property type="entry name" value="Ribosomal_uL24_C"/>
</dbReference>
<evidence type="ECO:0000256" key="1">
    <source>
        <dbReference type="ARBA" id="ARBA00004072"/>
    </source>
</evidence>
<dbReference type="InterPro" id="IPR003256">
    <property type="entry name" value="Ribosomal_uL24"/>
</dbReference>
<dbReference type="OrthoDB" id="9807419at2"/>
<evidence type="ECO:0000313" key="13">
    <source>
        <dbReference type="EMBL" id="SMH27766.1"/>
    </source>
</evidence>
<dbReference type="InterPro" id="IPR005825">
    <property type="entry name" value="Ribosomal_uL24_CS"/>
</dbReference>
<dbReference type="InterPro" id="IPR014722">
    <property type="entry name" value="Rib_uL2_dom2"/>
</dbReference>
<dbReference type="AlphaFoldDB" id="A0A1X7MUR7"/>
<comment type="subunit">
    <text evidence="3 10">Part of the 50S ribosomal subunit.</text>
</comment>
<dbReference type="SMART" id="SM00739">
    <property type="entry name" value="KOW"/>
    <property type="match status" value="1"/>
</dbReference>
<gene>
    <name evidence="10" type="primary">rplX</name>
    <name evidence="13" type="ORF">SAMN04488700_0755</name>
</gene>
<dbReference type="GO" id="GO:0003735">
    <property type="term" value="F:structural constituent of ribosome"/>
    <property type="evidence" value="ECO:0007669"/>
    <property type="project" value="InterPro"/>
</dbReference>
<keyword evidence="4 10" id="KW-0699">rRNA-binding</keyword>
<name>A0A1X7MUR7_9LACT</name>
<evidence type="ECO:0000256" key="2">
    <source>
        <dbReference type="ARBA" id="ARBA00010618"/>
    </source>
</evidence>
<dbReference type="InterPro" id="IPR041988">
    <property type="entry name" value="Ribosomal_uL24_KOW"/>
</dbReference>
<dbReference type="GO" id="GO:1990904">
    <property type="term" value="C:ribonucleoprotein complex"/>
    <property type="evidence" value="ECO:0007669"/>
    <property type="project" value="UniProtKB-KW"/>
</dbReference>
<comment type="function">
    <text evidence="9 10">One of the proteins that surrounds the polypeptide exit tunnel on the outside of the subunit.</text>
</comment>
<dbReference type="EMBL" id="FXBJ01000002">
    <property type="protein sequence ID" value="SMH27766.1"/>
    <property type="molecule type" value="Genomic_DNA"/>
</dbReference>
<keyword evidence="6 10" id="KW-0689">Ribosomal protein</keyword>
<dbReference type="HAMAP" id="MF_01326_B">
    <property type="entry name" value="Ribosomal_uL24_B"/>
    <property type="match status" value="1"/>
</dbReference>
<dbReference type="RefSeq" id="WP_085559010.1">
    <property type="nucleotide sequence ID" value="NZ_FOAH01000016.1"/>
</dbReference>
<evidence type="ECO:0000259" key="12">
    <source>
        <dbReference type="SMART" id="SM00739"/>
    </source>
</evidence>
<organism evidence="13 14">
    <name type="scientific">Carnobacterium iners</name>
    <dbReference type="NCBI Taxonomy" id="1073423"/>
    <lineage>
        <taxon>Bacteria</taxon>
        <taxon>Bacillati</taxon>
        <taxon>Bacillota</taxon>
        <taxon>Bacilli</taxon>
        <taxon>Lactobacillales</taxon>
        <taxon>Carnobacteriaceae</taxon>
        <taxon>Carnobacterium</taxon>
    </lineage>
</organism>
<keyword evidence="5 10" id="KW-0694">RNA-binding</keyword>
<sequence length="103" mass="11329">MYIKSGDKVKVITGKDKGKEGIILKAFPKKDQVIVESINMVKKHQKPSQLNPQGGIIEMEAPVHVSNVMLIDASTGEPTRVGYKVEDGKKVRISKKTGEVLDK</sequence>
<comment type="similarity">
    <text evidence="2 10 11">Belongs to the universal ribosomal protein uL24 family.</text>
</comment>
<keyword evidence="7 10" id="KW-0687">Ribonucleoprotein</keyword>
<dbReference type="GO" id="GO:0005840">
    <property type="term" value="C:ribosome"/>
    <property type="evidence" value="ECO:0007669"/>
    <property type="project" value="UniProtKB-KW"/>
</dbReference>
<dbReference type="Gene3D" id="2.30.30.30">
    <property type="match status" value="1"/>
</dbReference>
<comment type="function">
    <text evidence="1 10">One of two assembly initiator proteins, it binds directly to the 5'-end of the 23S rRNA, where it nucleates assembly of the 50S subunit.</text>
</comment>
<dbReference type="Proteomes" id="UP000193435">
    <property type="component" value="Unassembled WGS sequence"/>
</dbReference>
<evidence type="ECO:0000256" key="9">
    <source>
        <dbReference type="ARBA" id="ARBA00058688"/>
    </source>
</evidence>
<dbReference type="InterPro" id="IPR005824">
    <property type="entry name" value="KOW"/>
</dbReference>
<dbReference type="Pfam" id="PF17136">
    <property type="entry name" value="ribosomal_L24"/>
    <property type="match status" value="1"/>
</dbReference>